<dbReference type="EMBL" id="DSKY01000007">
    <property type="protein sequence ID" value="HDY58349.1"/>
    <property type="molecule type" value="Genomic_DNA"/>
</dbReference>
<dbReference type="PROSITE" id="PS51841">
    <property type="entry name" value="LTD"/>
    <property type="match status" value="1"/>
</dbReference>
<name>A0A7V1EH93_UNCW3</name>
<dbReference type="AlphaFoldDB" id="A0A7V1EH93"/>
<dbReference type="Pfam" id="PF13585">
    <property type="entry name" value="CHU_C"/>
    <property type="match status" value="1"/>
</dbReference>
<gene>
    <name evidence="3" type="ORF">ENP86_02175</name>
</gene>
<comment type="caution">
    <text evidence="3">The sequence shown here is derived from an EMBL/GenBank/DDBJ whole genome shotgun (WGS) entry which is preliminary data.</text>
</comment>
<keyword evidence="1" id="KW-0472">Membrane</keyword>
<sequence>MLDIIKKICIIYIMQLIFILLNSSCIIITEVMSNVKGPENPYGDRNEFIEIYNQSPDTVDLSNYLIYDFDANPDEICAWENESILFKYPDVRIHSTIIYPFSYALILDREYTVPDSTNYQSYDIPAGTLILTTDDTSIGDGLSTNDPIIIYTSVDACTTSFGTPYIQDDFPRDPGDGISWERIDYYLPDTATNWHPCINPAGCTPGYKNSVTDAFDLGLDENLISFIPAKVETGEDVKISIGIINSGIRPTIDYILSIFDDKNNDRILEQSELICNIPGEPVSAFDTVFLYYEYMTPYQGEHNLGFKIEFADDKNLSNNTAFKKLLVLGKIGELCLTPAIFTPDGDGINDNLQIDYRLPQPGGELTLSIYDSRGIKIYDLCKSKVVNSDRGTLFWNGATLKSKASTGMYIIYLEYHYQNKITKAKKTAVLVR</sequence>
<evidence type="ECO:0000259" key="2">
    <source>
        <dbReference type="PROSITE" id="PS51841"/>
    </source>
</evidence>
<feature type="domain" description="LTD" evidence="2">
    <location>
        <begin position="22"/>
        <end position="190"/>
    </location>
</feature>
<proteinExistence type="predicted"/>
<organism evidence="3">
    <name type="scientific">candidate division WOR-3 bacterium</name>
    <dbReference type="NCBI Taxonomy" id="2052148"/>
    <lineage>
        <taxon>Bacteria</taxon>
        <taxon>Bacteria division WOR-3</taxon>
    </lineage>
</organism>
<keyword evidence="1" id="KW-1133">Transmembrane helix</keyword>
<accession>A0A7V1EH93</accession>
<evidence type="ECO:0000313" key="3">
    <source>
        <dbReference type="EMBL" id="HDY58349.1"/>
    </source>
</evidence>
<protein>
    <recommendedName>
        <fullName evidence="2">LTD domain-containing protein</fullName>
    </recommendedName>
</protein>
<dbReference type="InterPro" id="IPR001322">
    <property type="entry name" value="Lamin_tail_dom"/>
</dbReference>
<feature type="transmembrane region" description="Helical" evidence="1">
    <location>
        <begin position="9"/>
        <end position="29"/>
    </location>
</feature>
<keyword evidence="1" id="KW-0812">Transmembrane</keyword>
<evidence type="ECO:0000256" key="1">
    <source>
        <dbReference type="SAM" id="Phobius"/>
    </source>
</evidence>
<reference evidence="3" key="1">
    <citation type="journal article" date="2020" name="mSystems">
        <title>Genome- and Community-Level Interaction Insights into Carbon Utilization and Element Cycling Functions of Hydrothermarchaeota in Hydrothermal Sediment.</title>
        <authorList>
            <person name="Zhou Z."/>
            <person name="Liu Y."/>
            <person name="Xu W."/>
            <person name="Pan J."/>
            <person name="Luo Z.H."/>
            <person name="Li M."/>
        </authorList>
    </citation>
    <scope>NUCLEOTIDE SEQUENCE [LARGE SCALE GENOMIC DNA]</scope>
    <source>
        <strain evidence="3">SpSt-258</strain>
    </source>
</reference>